<evidence type="ECO:0000256" key="8">
    <source>
        <dbReference type="SAM" id="MobiDB-lite"/>
    </source>
</evidence>
<dbReference type="GO" id="GO:0032259">
    <property type="term" value="P:methylation"/>
    <property type="evidence" value="ECO:0007669"/>
    <property type="project" value="UniProtKB-KW"/>
</dbReference>
<accession>A0A7D6GME7</accession>
<dbReference type="GO" id="GO:0003677">
    <property type="term" value="F:DNA binding"/>
    <property type="evidence" value="ECO:0007669"/>
    <property type="project" value="UniProtKB-KW"/>
</dbReference>
<evidence type="ECO:0000313" key="12">
    <source>
        <dbReference type="Proteomes" id="UP000510869"/>
    </source>
</evidence>
<sequence>MFSSAYLEDRLPETDAWEGTDEDELRAAFDEISACWERAGETTASESRSRLEETFVRPVFRTLGIPFVRRERTDRTQHRPDYVFFESDDVCDAFDCTEADGDGDSDGNGDGDEDEDAVAIADIRRWERALESRSSGEHERDAGTPCYRIHAALQETAAEWAVLTNGRQWRLYTARTGYQLDAYYEIDLPAVLETGDLEAFKYFYLFFRHDAFLEDAEGSCVLDKVYDQSAEFAQEMRATLEENAADALEILARGFRRYPENDLGEDHAEADSDDALSEADFDLLYDASLVVLVRLVVAFAAESRGRRRTEPIDEHGDEASDTEPTEPERLHSIARAVTAELDCSGSAYSDRSDDLWSRLEDLVLLTGRENRSGERTGAVPSVPLSGEWPSPTGPMGDDSRVARFLEKHRVGDASLATVIDLLARQPADSDGSTFVDYSSLDGRRLGDIYEGLLEYRLAIADEPLTLADGEYVPAADGDTVAVAAGEVYLTADGSQRKATGSYYTPEHVVEHIVEETIGPLLEEIRTDLTDADTDCENGFAERVFELSILDPAMGTGHFLTSALEYLTREIVAAEDARAARAGLESVPPDRGVDEVRRQVAQRCLYGVDRDPLAVEIATASLQLRTLAADRSPADLEHHLQTGNALVGSGLEALADCASKGDGDSGDSVDSGDGGSDATLLDRGIARGGTLDGGGCQTQREGDRRSERRRRLAAMANVHTAREFGLEGVPDDALERLAAALEADDDWTDLARTEWFTAAQQRATDEGFFHWDLAFPELYRDEDGDRLDAPGFDAVLGNPPWVATAGRGTISATIDTALRSYLEDAFSATENQFDLYVAFYEQAIRQSRDGRVGIVVPDSILAREGNEPIREYVLANTSLSEIVRVGTAFDGVESGAVILVSGGDGTVVRCADATADADLASLSADSARVNSIPASVFEAADASRFLIYLDRETRSICSTVAAHPPLGDGVSISRGEEISKRADVLRERSGPTTRPIAPGSAVCRYGIDADERRFVESVDLEKAPSNYESPKLIVRQTSDSLVGTYDADDLATIKSAYNVHSDAESPAELKHFLGALHSSALAFYHHYTHAAYRAVFPQINQSTLEGLPVPMADGPDRELVAAVEKRLALTAERSAIDLCVPAYFGCDPNGPSIGDLSAIQRADGVAATKLASTTEEWPNLRIGSVDVDSSGTVVHLSATVRYKPDPAAAVETDRWGYAETDPIPALELVEPDDDRRALVDAFVPAAIEEGDGFAGFRRTAAKTISLLDRLEALTLPRLNEVEDELRRFLETRDRARELEELIAATDRRIDDRACSLYGLTKAERETVRREFGGEW</sequence>
<feature type="compositionally biased region" description="Basic and acidic residues" evidence="8">
    <location>
        <begin position="308"/>
        <end position="318"/>
    </location>
</feature>
<dbReference type="OrthoDB" id="45790at2157"/>
<evidence type="ECO:0000313" key="11">
    <source>
        <dbReference type="EMBL" id="QLK27900.1"/>
    </source>
</evidence>
<dbReference type="EMBL" id="CP059154">
    <property type="protein sequence ID" value="QLK27900.1"/>
    <property type="molecule type" value="Genomic_DNA"/>
</dbReference>
<feature type="domain" description="TaqI-like C-terminal specificity" evidence="10">
    <location>
        <begin position="995"/>
        <end position="1108"/>
    </location>
</feature>
<dbReference type="SUPFAM" id="SSF53335">
    <property type="entry name" value="S-adenosyl-L-methionine-dependent methyltransferases"/>
    <property type="match status" value="1"/>
</dbReference>
<dbReference type="PANTHER" id="PTHR33841">
    <property type="entry name" value="DNA METHYLTRANSFERASE YEEA-RELATED"/>
    <property type="match status" value="1"/>
</dbReference>
<feature type="domain" description="Type II methyltransferase M.TaqI-like" evidence="9">
    <location>
        <begin position="603"/>
        <end position="884"/>
    </location>
</feature>
<dbReference type="PANTHER" id="PTHR33841:SF1">
    <property type="entry name" value="DNA METHYLTRANSFERASE A"/>
    <property type="match status" value="1"/>
</dbReference>
<dbReference type="Proteomes" id="UP000510869">
    <property type="component" value="Chromosome"/>
</dbReference>
<evidence type="ECO:0000256" key="6">
    <source>
        <dbReference type="ARBA" id="ARBA00023125"/>
    </source>
</evidence>
<dbReference type="EC" id="2.1.1.72" evidence="1"/>
<dbReference type="Pfam" id="PF12950">
    <property type="entry name" value="TaqI_C"/>
    <property type="match status" value="1"/>
</dbReference>
<feature type="region of interest" description="Disordered" evidence="8">
    <location>
        <begin position="306"/>
        <end position="329"/>
    </location>
</feature>
<keyword evidence="4" id="KW-0949">S-adenosyl-L-methionine</keyword>
<feature type="compositionally biased region" description="Gly residues" evidence="8">
    <location>
        <begin position="685"/>
        <end position="695"/>
    </location>
</feature>
<dbReference type="GO" id="GO:0009307">
    <property type="term" value="P:DNA restriction-modification system"/>
    <property type="evidence" value="ECO:0007669"/>
    <property type="project" value="UniProtKB-KW"/>
</dbReference>
<feature type="region of interest" description="Disordered" evidence="8">
    <location>
        <begin position="96"/>
        <end position="115"/>
    </location>
</feature>
<dbReference type="InterPro" id="IPR050953">
    <property type="entry name" value="N4_N6_ade-DNA_methylase"/>
</dbReference>
<dbReference type="InterPro" id="IPR011639">
    <property type="entry name" value="MethylTrfase_TaqI-like_dom"/>
</dbReference>
<evidence type="ECO:0000256" key="1">
    <source>
        <dbReference type="ARBA" id="ARBA00011900"/>
    </source>
</evidence>
<keyword evidence="6" id="KW-0238">DNA-binding</keyword>
<dbReference type="Gene3D" id="3.90.220.10">
    <property type="entry name" value="Adenine-n6-DNA-methyltransferase Taqi, Chain A, domain 2"/>
    <property type="match status" value="1"/>
</dbReference>
<evidence type="ECO:0000256" key="2">
    <source>
        <dbReference type="ARBA" id="ARBA00022603"/>
    </source>
</evidence>
<dbReference type="InterPro" id="IPR025931">
    <property type="entry name" value="TaqI_C"/>
</dbReference>
<dbReference type="PRINTS" id="PR00507">
    <property type="entry name" value="N12N6MTFRASE"/>
</dbReference>
<gene>
    <name evidence="11" type="ORF">HYG81_16960</name>
</gene>
<dbReference type="KEGG" id="nay:HYG81_16960"/>
<evidence type="ECO:0000256" key="3">
    <source>
        <dbReference type="ARBA" id="ARBA00022679"/>
    </source>
</evidence>
<feature type="region of interest" description="Disordered" evidence="8">
    <location>
        <begin position="657"/>
        <end position="706"/>
    </location>
</feature>
<evidence type="ECO:0000256" key="4">
    <source>
        <dbReference type="ARBA" id="ARBA00022691"/>
    </source>
</evidence>
<dbReference type="REBASE" id="412044">
    <property type="entry name" value="NspYPL30ORF16960P"/>
</dbReference>
<dbReference type="Gene3D" id="3.40.50.150">
    <property type="entry name" value="Vaccinia Virus protein VP39"/>
    <property type="match status" value="1"/>
</dbReference>
<name>A0A7D6GME7_9EURY</name>
<organism evidence="11 12">
    <name type="scientific">Natrinema zhouii</name>
    <dbReference type="NCBI Taxonomy" id="1710539"/>
    <lineage>
        <taxon>Archaea</taxon>
        <taxon>Methanobacteriati</taxon>
        <taxon>Methanobacteriota</taxon>
        <taxon>Stenosarchaea group</taxon>
        <taxon>Halobacteria</taxon>
        <taxon>Halobacteriales</taxon>
        <taxon>Natrialbaceae</taxon>
        <taxon>Natrinema</taxon>
    </lineage>
</organism>
<keyword evidence="2 11" id="KW-0489">Methyltransferase</keyword>
<dbReference type="InterPro" id="IPR023135">
    <property type="entry name" value="N6_DNA_MeTrfase_TaqI_C"/>
</dbReference>
<feature type="region of interest" description="Disordered" evidence="8">
    <location>
        <begin position="370"/>
        <end position="393"/>
    </location>
</feature>
<keyword evidence="3" id="KW-0808">Transferase</keyword>
<dbReference type="InterPro" id="IPR029063">
    <property type="entry name" value="SAM-dependent_MTases_sf"/>
</dbReference>
<dbReference type="Pfam" id="PF07669">
    <property type="entry name" value="Eco57I"/>
    <property type="match status" value="1"/>
</dbReference>
<evidence type="ECO:0000259" key="9">
    <source>
        <dbReference type="Pfam" id="PF07669"/>
    </source>
</evidence>
<dbReference type="InterPro" id="IPR002052">
    <property type="entry name" value="DNA_methylase_N6_adenine_CS"/>
</dbReference>
<evidence type="ECO:0000256" key="7">
    <source>
        <dbReference type="ARBA" id="ARBA00047942"/>
    </source>
</evidence>
<proteinExistence type="predicted"/>
<keyword evidence="5" id="KW-0680">Restriction system</keyword>
<protein>
    <recommendedName>
        <fullName evidence="1">site-specific DNA-methyltransferase (adenine-specific)</fullName>
        <ecNumber evidence="1">2.1.1.72</ecNumber>
    </recommendedName>
</protein>
<reference evidence="11 12" key="1">
    <citation type="submission" date="2020-07" db="EMBL/GenBank/DDBJ databases">
        <title>Natrinema (YPL30) sp. nov. and Haloterrigena xxxxxx (YPL8) sp. nov., isolated from a salt mine.</title>
        <authorList>
            <person name="Cui H."/>
        </authorList>
    </citation>
    <scope>NUCLEOTIDE SEQUENCE [LARGE SCALE GENOMIC DNA]</scope>
    <source>
        <strain evidence="11 12">YPL13</strain>
    </source>
</reference>
<comment type="catalytic activity">
    <reaction evidence="7">
        <text>a 2'-deoxyadenosine in DNA + S-adenosyl-L-methionine = an N(6)-methyl-2'-deoxyadenosine in DNA + S-adenosyl-L-homocysteine + H(+)</text>
        <dbReference type="Rhea" id="RHEA:15197"/>
        <dbReference type="Rhea" id="RHEA-COMP:12418"/>
        <dbReference type="Rhea" id="RHEA-COMP:12419"/>
        <dbReference type="ChEBI" id="CHEBI:15378"/>
        <dbReference type="ChEBI" id="CHEBI:57856"/>
        <dbReference type="ChEBI" id="CHEBI:59789"/>
        <dbReference type="ChEBI" id="CHEBI:90615"/>
        <dbReference type="ChEBI" id="CHEBI:90616"/>
        <dbReference type="EC" id="2.1.1.72"/>
    </reaction>
</comment>
<dbReference type="PROSITE" id="PS00092">
    <property type="entry name" value="N6_MTASE"/>
    <property type="match status" value="1"/>
</dbReference>
<evidence type="ECO:0000259" key="10">
    <source>
        <dbReference type="Pfam" id="PF12950"/>
    </source>
</evidence>
<dbReference type="GO" id="GO:0009007">
    <property type="term" value="F:site-specific DNA-methyltransferase (adenine-specific) activity"/>
    <property type="evidence" value="ECO:0007669"/>
    <property type="project" value="UniProtKB-EC"/>
</dbReference>
<keyword evidence="12" id="KW-1185">Reference proteome</keyword>
<evidence type="ECO:0000256" key="5">
    <source>
        <dbReference type="ARBA" id="ARBA00022747"/>
    </source>
</evidence>